<dbReference type="InterPro" id="IPR039790">
    <property type="entry name" value="CHRD1"/>
</dbReference>
<feature type="domain" description="CHORD" evidence="6">
    <location>
        <begin position="236"/>
        <end position="292"/>
    </location>
</feature>
<dbReference type="EMBL" id="CH476617">
    <property type="protein sequence ID" value="EEP81026.1"/>
    <property type="molecule type" value="Genomic_DNA"/>
</dbReference>
<evidence type="ECO:0000256" key="2">
    <source>
        <dbReference type="ARBA" id="ARBA00022737"/>
    </source>
</evidence>
<accession>C4JTS9</accession>
<evidence type="ECO:0000259" key="5">
    <source>
        <dbReference type="PROSITE" id="PS51203"/>
    </source>
</evidence>
<dbReference type="PROSITE" id="PS51401">
    <property type="entry name" value="CHORD"/>
    <property type="match status" value="2"/>
</dbReference>
<dbReference type="InterPro" id="IPR015813">
    <property type="entry name" value="Pyrv/PenolPyrv_kinase-like_dom"/>
</dbReference>
<feature type="region of interest" description="Disordered" evidence="4">
    <location>
        <begin position="299"/>
        <end position="363"/>
    </location>
</feature>
<organism evidence="7 8">
    <name type="scientific">Uncinocarpus reesii (strain UAMH 1704)</name>
    <dbReference type="NCBI Taxonomy" id="336963"/>
    <lineage>
        <taxon>Eukaryota</taxon>
        <taxon>Fungi</taxon>
        <taxon>Dikarya</taxon>
        <taxon>Ascomycota</taxon>
        <taxon>Pezizomycotina</taxon>
        <taxon>Eurotiomycetes</taxon>
        <taxon>Eurotiomycetidae</taxon>
        <taxon>Onygenales</taxon>
        <taxon>Onygenaceae</taxon>
        <taxon>Uncinocarpus</taxon>
    </lineage>
</organism>
<dbReference type="InterPro" id="IPR007051">
    <property type="entry name" value="CHORD_dom"/>
</dbReference>
<dbReference type="OrthoDB" id="1898560at2759"/>
<dbReference type="RefSeq" id="XP_002585179.1">
    <property type="nucleotide sequence ID" value="XM_002585133.1"/>
</dbReference>
<dbReference type="GO" id="GO:0003824">
    <property type="term" value="F:catalytic activity"/>
    <property type="evidence" value="ECO:0007669"/>
    <property type="project" value="InterPro"/>
</dbReference>
<dbReference type="STRING" id="336963.C4JTS9"/>
<dbReference type="PROSITE" id="PS51203">
    <property type="entry name" value="CS"/>
    <property type="match status" value="1"/>
</dbReference>
<dbReference type="AlphaFoldDB" id="C4JTS9"/>
<keyword evidence="2" id="KW-0677">Repeat</keyword>
<dbReference type="InterPro" id="IPR007052">
    <property type="entry name" value="CS_dom"/>
</dbReference>
<dbReference type="GO" id="GO:0046872">
    <property type="term" value="F:metal ion binding"/>
    <property type="evidence" value="ECO:0007669"/>
    <property type="project" value="UniProtKB-KW"/>
</dbReference>
<evidence type="ECO:0000256" key="3">
    <source>
        <dbReference type="ARBA" id="ARBA00022833"/>
    </source>
</evidence>
<dbReference type="SUPFAM" id="SSF51621">
    <property type="entry name" value="Phosphoenolpyruvate/pyruvate domain"/>
    <property type="match status" value="1"/>
</dbReference>
<dbReference type="Gene3D" id="4.10.1130.20">
    <property type="match status" value="2"/>
</dbReference>
<evidence type="ECO:0000256" key="1">
    <source>
        <dbReference type="ARBA" id="ARBA00022723"/>
    </source>
</evidence>
<evidence type="ECO:0000256" key="4">
    <source>
        <dbReference type="SAM" id="MobiDB-lite"/>
    </source>
</evidence>
<dbReference type="Gene3D" id="3.20.20.60">
    <property type="entry name" value="Phosphoenolpyruvate-binding domains"/>
    <property type="match status" value="1"/>
</dbReference>
<dbReference type="Pfam" id="PF03328">
    <property type="entry name" value="HpcH_HpaI"/>
    <property type="match status" value="1"/>
</dbReference>
<dbReference type="Gene3D" id="2.60.40.790">
    <property type="match status" value="1"/>
</dbReference>
<dbReference type="Pfam" id="PF04968">
    <property type="entry name" value="CHORD"/>
    <property type="match status" value="2"/>
</dbReference>
<name>C4JTS9_UNCRE</name>
<sequence>MARSGFDWICVDTEHGNIADAEMHEAVGAIASLGVSPIVRVAANEGWMVKRALDSGAHGVLVPLLETVEDARKLVEAAKFPPMGKRGFGSPFALGSFGNMSSTEYLLQANDALLTIVQIETKEALKNVEEIAKVPGIDVLLVGPYDLGNNIGRPVIDGFHPELEAAIERIRKAAVENGKRAGIYSSNGEMAKKFAEQGFHMALHIDMLVSIPCSSTRPPRSSRTVVGFGPGPVGLLKYKNASKEFEDLDEPCHYHPGPPKFHEGQKGWECCKPRVLTFEEFLEIPPCTVGKHSAVDDTPAAEAPKAGVEDELAPVRKTVPISQTRPSHPPSTLGATGVQTPPSGSPAPPESESDDPSLEIPANTECRRRGCKATYNPGASRDAEECVHHPGQPIFHEGSKGWSCCKRRVLEFDEFMKIPGCATKARHLFIGKGKKEEKVDTVRTDFYQTPSTVMVSFYLKKIDKDTAKVDFSSPTTIKFDLPTTDNKRFLDTYELFAPIDTQKSTYKIMGTKMELTLVKADGSSWPVLRSNDQRTGEIIQTGRATKA</sequence>
<dbReference type="PANTHER" id="PTHR46983:SF3">
    <property type="entry name" value="CHPADIPLOID STATE MAINTENANCE PROTEIN CHPA"/>
    <property type="match status" value="1"/>
</dbReference>
<protein>
    <submittedName>
        <fullName evidence="7">Uncharacterized protein</fullName>
    </submittedName>
</protein>
<evidence type="ECO:0000313" key="8">
    <source>
        <dbReference type="Proteomes" id="UP000002058"/>
    </source>
</evidence>
<dbReference type="KEGG" id="ure:UREG_05868"/>
<dbReference type="InterPro" id="IPR008978">
    <property type="entry name" value="HSP20-like_chaperone"/>
</dbReference>
<evidence type="ECO:0000313" key="7">
    <source>
        <dbReference type="EMBL" id="EEP81026.1"/>
    </source>
</evidence>
<reference evidence="8" key="1">
    <citation type="journal article" date="2009" name="Genome Res.">
        <title>Comparative genomic analyses of the human fungal pathogens Coccidioides and their relatives.</title>
        <authorList>
            <person name="Sharpton T.J."/>
            <person name="Stajich J.E."/>
            <person name="Rounsley S.D."/>
            <person name="Gardner M.J."/>
            <person name="Wortman J.R."/>
            <person name="Jordar V.S."/>
            <person name="Maiti R."/>
            <person name="Kodira C.D."/>
            <person name="Neafsey D.E."/>
            <person name="Zeng Q."/>
            <person name="Hung C.-Y."/>
            <person name="McMahan C."/>
            <person name="Muszewska A."/>
            <person name="Grynberg M."/>
            <person name="Mandel M.A."/>
            <person name="Kellner E.M."/>
            <person name="Barker B.M."/>
            <person name="Galgiani J.N."/>
            <person name="Orbach M.J."/>
            <person name="Kirkland T.N."/>
            <person name="Cole G.T."/>
            <person name="Henn M.R."/>
            <person name="Birren B.W."/>
            <person name="Taylor J.W."/>
        </authorList>
    </citation>
    <scope>NUCLEOTIDE SEQUENCE [LARGE SCALE GENOMIC DNA]</scope>
    <source>
        <strain evidence="8">UAMH 1704</strain>
    </source>
</reference>
<feature type="domain" description="CHORD" evidence="6">
    <location>
        <begin position="366"/>
        <end position="427"/>
    </location>
</feature>
<dbReference type="VEuPathDB" id="FungiDB:UREG_05868"/>
<dbReference type="CDD" id="cd06466">
    <property type="entry name" value="p23_CS_SGT1_like"/>
    <property type="match status" value="1"/>
</dbReference>
<proteinExistence type="predicted"/>
<dbReference type="InterPro" id="IPR005000">
    <property type="entry name" value="Aldolase/citrate-lyase_domain"/>
</dbReference>
<dbReference type="eggNOG" id="KOG1667">
    <property type="taxonomic scope" value="Eukaryota"/>
</dbReference>
<dbReference type="GeneID" id="8443613"/>
<dbReference type="Proteomes" id="UP000002058">
    <property type="component" value="Unassembled WGS sequence"/>
</dbReference>
<dbReference type="Pfam" id="PF04969">
    <property type="entry name" value="CS"/>
    <property type="match status" value="1"/>
</dbReference>
<evidence type="ECO:0000259" key="6">
    <source>
        <dbReference type="PROSITE" id="PS51401"/>
    </source>
</evidence>
<dbReference type="InParanoid" id="C4JTS9"/>
<dbReference type="PANTHER" id="PTHR46983">
    <property type="entry name" value="CYSTEINE AND HISTIDINE-RICH DOMAIN-CONTAINING PROTEIN 1"/>
    <property type="match status" value="1"/>
</dbReference>
<keyword evidence="3" id="KW-0862">Zinc</keyword>
<dbReference type="InterPro" id="IPR040442">
    <property type="entry name" value="Pyrv_kinase-like_dom_sf"/>
</dbReference>
<dbReference type="HOGENOM" id="CLU_498001_0_0_1"/>
<keyword evidence="1" id="KW-0479">Metal-binding</keyword>
<gene>
    <name evidence="7" type="ORF">UREG_05868</name>
</gene>
<keyword evidence="8" id="KW-1185">Reference proteome</keyword>
<feature type="domain" description="CS" evidence="5">
    <location>
        <begin position="439"/>
        <end position="529"/>
    </location>
</feature>
<dbReference type="SUPFAM" id="SSF49764">
    <property type="entry name" value="HSP20-like chaperones"/>
    <property type="match status" value="1"/>
</dbReference>